<sequence length="299" mass="30934">MPDGDVGPALRLRPSPGVRMEQTLNIQIPFPIRSLAVNEVNLKIMHTQKGYGVLARAFRERIVLDKLRGTAATMLKSLVVLTIAGVLGATAPVALADPLGGEPLPDRAAADSVAAPAADNGAVASAEPGILRTREGWVLAIAAKDEAQLPVAPLTTALSSREYLVGGTFLGAIQGSGTTKLTDGILEAGYQIGCGISAAEVDLRFGGGITPQISPAGVPSIGGNVFGQVRPTLKPGTATIIPVTKMAFEGDSARVTITAFRIKIDSCVGQSFIRSYAILTSSTEDTQDVVTYMGVTKAV</sequence>
<reference evidence="3" key="1">
    <citation type="journal article" date="2017" name="Genome Announc.">
        <title>Complete Genome Sequence of Mycobacterium stephanolepidis.</title>
        <authorList>
            <person name="Fukano H."/>
            <person name="Yoshida M."/>
            <person name="Katayama Y."/>
            <person name="Omatsu T."/>
            <person name="Mizutani T."/>
            <person name="Kurata O."/>
            <person name="Wada S."/>
            <person name="Hoshino Y."/>
        </authorList>
    </citation>
    <scope>NUCLEOTIDE SEQUENCE [LARGE SCALE GENOMIC DNA]</scope>
    <source>
        <strain evidence="3">NJB0901</strain>
    </source>
</reference>
<dbReference type="SUPFAM" id="SSF56959">
    <property type="entry name" value="Leukocidin-like"/>
    <property type="match status" value="1"/>
</dbReference>
<proteinExistence type="predicted"/>
<dbReference type="InterPro" id="IPR015286">
    <property type="entry name" value="Porin_fam_mycobact-type"/>
</dbReference>
<protein>
    <recommendedName>
        <fullName evidence="4">MspA protein</fullName>
    </recommendedName>
</protein>
<dbReference type="Pfam" id="PF09203">
    <property type="entry name" value="MspA"/>
    <property type="match status" value="1"/>
</dbReference>
<name>A0A1Z4ERB8_9MYCO</name>
<dbReference type="Gene3D" id="2.60.40.1650">
    <property type="entry name" value="Porin MspA (Ig-like beta-sandwich domain)"/>
    <property type="match status" value="1"/>
</dbReference>
<keyword evidence="3" id="KW-1185">Reference proteome</keyword>
<organism evidence="2 3">
    <name type="scientific">[Mycobacterium] stephanolepidis</name>
    <dbReference type="NCBI Taxonomy" id="1520670"/>
    <lineage>
        <taxon>Bacteria</taxon>
        <taxon>Bacillati</taxon>
        <taxon>Actinomycetota</taxon>
        <taxon>Actinomycetes</taxon>
        <taxon>Mycobacteriales</taxon>
        <taxon>Mycobacteriaceae</taxon>
        <taxon>Mycobacteroides</taxon>
    </lineage>
</organism>
<dbReference type="Proteomes" id="UP000217954">
    <property type="component" value="Chromosome"/>
</dbReference>
<evidence type="ECO:0000313" key="3">
    <source>
        <dbReference type="Proteomes" id="UP000217954"/>
    </source>
</evidence>
<evidence type="ECO:0008006" key="4">
    <source>
        <dbReference type="Google" id="ProtNLM"/>
    </source>
</evidence>
<dbReference type="InterPro" id="IPR036435">
    <property type="entry name" value="Leukocidin/porin_MspA_sf"/>
</dbReference>
<accession>A0A1Z4ERB8</accession>
<gene>
    <name evidence="2" type="ORF">MSTE_00142</name>
</gene>
<dbReference type="KEGG" id="mste:MSTE_00142"/>
<dbReference type="Gene3D" id="2.10.300.10">
    <property type="entry name" value="Porin MspA ribbon domain"/>
    <property type="match status" value="1"/>
</dbReference>
<dbReference type="AlphaFoldDB" id="A0A1Z4ERB8"/>
<keyword evidence="1" id="KW-0732">Signal</keyword>
<evidence type="ECO:0000256" key="1">
    <source>
        <dbReference type="ARBA" id="ARBA00022729"/>
    </source>
</evidence>
<evidence type="ECO:0000313" key="2">
    <source>
        <dbReference type="EMBL" id="BAX95492.1"/>
    </source>
</evidence>
<dbReference type="EMBL" id="AP018165">
    <property type="protein sequence ID" value="BAX95492.1"/>
    <property type="molecule type" value="Genomic_DNA"/>
</dbReference>
<reference evidence="2 3" key="2">
    <citation type="journal article" date="2017" name="Int. J. Syst. Evol. Microbiol.">
        <title>Mycobacterium stephanolepidis sp. nov., a rapidly growing species related to Mycobacterium chelonae, isolated from marine teleost fish, Stephanolepis cirrhifer.</title>
        <authorList>
            <person name="Fukano H."/>
            <person name="Wada S."/>
            <person name="Kurata O."/>
            <person name="Katayama K."/>
            <person name="Fujiwara N."/>
            <person name="Hoshino Y."/>
        </authorList>
    </citation>
    <scope>NUCLEOTIDE SEQUENCE [LARGE SCALE GENOMIC DNA]</scope>
    <source>
        <strain evidence="2 3">NJB0901</strain>
    </source>
</reference>